<organism evidence="3 4">
    <name type="scientific">Sporothrix schenckii 1099-18</name>
    <dbReference type="NCBI Taxonomy" id="1397361"/>
    <lineage>
        <taxon>Eukaryota</taxon>
        <taxon>Fungi</taxon>
        <taxon>Dikarya</taxon>
        <taxon>Ascomycota</taxon>
        <taxon>Pezizomycotina</taxon>
        <taxon>Sordariomycetes</taxon>
        <taxon>Sordariomycetidae</taxon>
        <taxon>Ophiostomatales</taxon>
        <taxon>Ophiostomataceae</taxon>
        <taxon>Sporothrix</taxon>
    </lineage>
</organism>
<dbReference type="KEGG" id="ssck:SPSK_09446"/>
<proteinExistence type="predicted"/>
<protein>
    <submittedName>
        <fullName evidence="3">Uncharacterized protein</fullName>
    </submittedName>
</protein>
<evidence type="ECO:0000256" key="1">
    <source>
        <dbReference type="SAM" id="MobiDB-lite"/>
    </source>
</evidence>
<evidence type="ECO:0000313" key="4">
    <source>
        <dbReference type="Proteomes" id="UP000033710"/>
    </source>
</evidence>
<dbReference type="AlphaFoldDB" id="A0A0F2M562"/>
<comment type="caution">
    <text evidence="3">The sequence shown here is derived from an EMBL/GenBank/DDBJ whole genome shotgun (WGS) entry which is preliminary data.</text>
</comment>
<feature type="compositionally biased region" description="Polar residues" evidence="1">
    <location>
        <begin position="64"/>
        <end position="79"/>
    </location>
</feature>
<feature type="chain" id="PRO_5002454734" evidence="2">
    <location>
        <begin position="21"/>
        <end position="277"/>
    </location>
</feature>
<dbReference type="VEuPathDB" id="FungiDB:SPSK_09446"/>
<feature type="compositionally biased region" description="Low complexity" evidence="1">
    <location>
        <begin position="155"/>
        <end position="168"/>
    </location>
</feature>
<evidence type="ECO:0000313" key="3">
    <source>
        <dbReference type="EMBL" id="KJR84234.1"/>
    </source>
</evidence>
<gene>
    <name evidence="3" type="ORF">SPSK_09446</name>
</gene>
<feature type="signal peptide" evidence="2">
    <location>
        <begin position="1"/>
        <end position="20"/>
    </location>
</feature>
<reference evidence="3 4" key="1">
    <citation type="journal article" date="2014" name="BMC Genomics">
        <title>Comparative genomics of the major fungal agents of human and animal Sporotrichosis: Sporothrix schenckii and Sporothrix brasiliensis.</title>
        <authorList>
            <person name="Teixeira M.M."/>
            <person name="de Almeida L.G."/>
            <person name="Kubitschek-Barreira P."/>
            <person name="Alves F.L."/>
            <person name="Kioshima E.S."/>
            <person name="Abadio A.K."/>
            <person name="Fernandes L."/>
            <person name="Derengowski L.S."/>
            <person name="Ferreira K.S."/>
            <person name="Souza R.C."/>
            <person name="Ruiz J.C."/>
            <person name="de Andrade N.C."/>
            <person name="Paes H.C."/>
            <person name="Nicola A.M."/>
            <person name="Albuquerque P."/>
            <person name="Gerber A.L."/>
            <person name="Martins V.P."/>
            <person name="Peconick L.D."/>
            <person name="Neto A.V."/>
            <person name="Chaucanez C.B."/>
            <person name="Silva P.A."/>
            <person name="Cunha O.L."/>
            <person name="de Oliveira F.F."/>
            <person name="dos Santos T.C."/>
            <person name="Barros A.L."/>
            <person name="Soares M.A."/>
            <person name="de Oliveira L.M."/>
            <person name="Marini M.M."/>
            <person name="Villalobos-Duno H."/>
            <person name="Cunha M.M."/>
            <person name="de Hoog S."/>
            <person name="da Silveira J.F."/>
            <person name="Henrissat B."/>
            <person name="Nino-Vega G.A."/>
            <person name="Cisalpino P.S."/>
            <person name="Mora-Montes H.M."/>
            <person name="Almeida S.R."/>
            <person name="Stajich J.E."/>
            <person name="Lopes-Bezerra L.M."/>
            <person name="Vasconcelos A.T."/>
            <person name="Felipe M.S."/>
        </authorList>
    </citation>
    <scope>NUCLEOTIDE SEQUENCE [LARGE SCALE GENOMIC DNA]</scope>
    <source>
        <strain evidence="3 4">1099-18</strain>
    </source>
</reference>
<feature type="region of interest" description="Disordered" evidence="1">
    <location>
        <begin position="64"/>
        <end position="113"/>
    </location>
</feature>
<dbReference type="Proteomes" id="UP000033710">
    <property type="component" value="Unassembled WGS sequence"/>
</dbReference>
<name>A0A0F2M562_SPOSC</name>
<dbReference type="GeneID" id="27671295"/>
<keyword evidence="2" id="KW-0732">Signal</keyword>
<dbReference type="EMBL" id="AXCR01000007">
    <property type="protein sequence ID" value="KJR84234.1"/>
    <property type="molecule type" value="Genomic_DNA"/>
</dbReference>
<sequence length="277" mass="30711">MRLRLLYWELVLLLIGRSPAGKYLTLSCDFPSYGNDFDTYFGSGTAVEYDPSTFPFLDESTHFAHSNQGDEQSSHSDSFPPQYFIDERNSSSDGRELVDSNFPDTAGNFENSQTYNSDHQASFLYQNHTLDDFDLSTPTASYTPGFDPVHEELPASHPSDSSASSPVSTERASSPETTNGQFVCHVCQKTFSDKSKYKYVSPLYAMPWRSFLRGCPETKLTNNIVRTYGIMAILTNAPIAGGPLAFSRTSKGTETGSTRWGNDLRAQYVAAGRRTLG</sequence>
<evidence type="ECO:0000256" key="2">
    <source>
        <dbReference type="SAM" id="SignalP"/>
    </source>
</evidence>
<feature type="region of interest" description="Disordered" evidence="1">
    <location>
        <begin position="141"/>
        <end position="177"/>
    </location>
</feature>
<feature type="compositionally biased region" description="Basic and acidic residues" evidence="1">
    <location>
        <begin position="85"/>
        <end position="98"/>
    </location>
</feature>
<reference evidence="3 4" key="2">
    <citation type="journal article" date="2015" name="Eukaryot. Cell">
        <title>Asexual propagation of a virulent clone complex in a human and feline outbreak of sporotrichosis.</title>
        <authorList>
            <person name="Teixeira Mde M."/>
            <person name="Rodrigues A.M."/>
            <person name="Tsui C.K."/>
            <person name="de Almeida L.G."/>
            <person name="Van Diepeningen A.D."/>
            <person name="van den Ende B.G."/>
            <person name="Fernandes G.F."/>
            <person name="Kano R."/>
            <person name="Hamelin R.C."/>
            <person name="Lopes-Bezerra L.M."/>
            <person name="Vasconcelos A.T."/>
            <person name="de Hoog S."/>
            <person name="de Camargo Z.P."/>
            <person name="Felipe M.S."/>
        </authorList>
    </citation>
    <scope>NUCLEOTIDE SEQUENCE [LARGE SCALE GENOMIC DNA]</scope>
    <source>
        <strain evidence="3 4">1099-18</strain>
    </source>
</reference>
<accession>A0A0F2M562</accession>
<dbReference type="RefSeq" id="XP_016586910.1">
    <property type="nucleotide sequence ID" value="XM_016736018.1"/>
</dbReference>